<sequence>MDSYAAPASAALVQPVLTGFDAVHAVERGAEAERLAVASRRAVAADRRARRRYWSVRDLSRRLWLGRGYELLRELIRAGILPATRSARSWWVDDEDAAGLVAAFEDRAGKVRAFRGLERWLGERCYVTPLTPEAETLTRLTHSGFAWRGMLYLPRAAWTQEVDASGATQLRHRSGAVVEAAEAHDSVMALAA</sequence>
<accession>A0A6J4K8I7</accession>
<name>A0A6J4K8I7_9CHLR</name>
<protein>
    <submittedName>
        <fullName evidence="1">Uncharacterized protein</fullName>
    </submittedName>
</protein>
<dbReference type="EMBL" id="CADCTC010000283">
    <property type="protein sequence ID" value="CAA9298771.1"/>
    <property type="molecule type" value="Genomic_DNA"/>
</dbReference>
<organism evidence="1">
    <name type="scientific">uncultured Chloroflexota bacterium</name>
    <dbReference type="NCBI Taxonomy" id="166587"/>
    <lineage>
        <taxon>Bacteria</taxon>
        <taxon>Bacillati</taxon>
        <taxon>Chloroflexota</taxon>
        <taxon>environmental samples</taxon>
    </lineage>
</organism>
<reference evidence="1" key="1">
    <citation type="submission" date="2020-02" db="EMBL/GenBank/DDBJ databases">
        <authorList>
            <person name="Meier V. D."/>
        </authorList>
    </citation>
    <scope>NUCLEOTIDE SEQUENCE</scope>
    <source>
        <strain evidence="1">AVDCRST_MAG77</strain>
    </source>
</reference>
<evidence type="ECO:0000313" key="1">
    <source>
        <dbReference type="EMBL" id="CAA9298771.1"/>
    </source>
</evidence>
<dbReference type="AlphaFoldDB" id="A0A6J4K8I7"/>
<gene>
    <name evidence="1" type="ORF">AVDCRST_MAG77-5430</name>
</gene>
<proteinExistence type="predicted"/>